<accession>A0A9J5YWI2</accession>
<evidence type="ECO:0000256" key="1">
    <source>
        <dbReference type="SAM" id="MobiDB-lite"/>
    </source>
</evidence>
<sequence length="61" mass="7063">MVLHEIVSHSFEDELKIDCLIKDGEKHNNKEDDEVDLNMERISRQADVSPRAIKSSRKGKK</sequence>
<reference evidence="2 3" key="1">
    <citation type="submission" date="2020-09" db="EMBL/GenBank/DDBJ databases">
        <title>De no assembly of potato wild relative species, Solanum commersonii.</title>
        <authorList>
            <person name="Cho K."/>
        </authorList>
    </citation>
    <scope>NUCLEOTIDE SEQUENCE [LARGE SCALE GENOMIC DNA]</scope>
    <source>
        <strain evidence="2">LZ3.2</strain>
        <tissue evidence="2">Leaf</tissue>
    </source>
</reference>
<proteinExistence type="predicted"/>
<name>A0A9J5YWI2_SOLCO</name>
<evidence type="ECO:0000313" key="2">
    <source>
        <dbReference type="EMBL" id="KAG5604762.1"/>
    </source>
</evidence>
<dbReference type="EMBL" id="JACXVP010000005">
    <property type="protein sequence ID" value="KAG5604762.1"/>
    <property type="molecule type" value="Genomic_DNA"/>
</dbReference>
<dbReference type="AlphaFoldDB" id="A0A9J5YWI2"/>
<feature type="region of interest" description="Disordered" evidence="1">
    <location>
        <begin position="26"/>
        <end position="61"/>
    </location>
</feature>
<organism evidence="2 3">
    <name type="scientific">Solanum commersonii</name>
    <name type="common">Commerson's wild potato</name>
    <name type="synonym">Commerson's nightshade</name>
    <dbReference type="NCBI Taxonomy" id="4109"/>
    <lineage>
        <taxon>Eukaryota</taxon>
        <taxon>Viridiplantae</taxon>
        <taxon>Streptophyta</taxon>
        <taxon>Embryophyta</taxon>
        <taxon>Tracheophyta</taxon>
        <taxon>Spermatophyta</taxon>
        <taxon>Magnoliopsida</taxon>
        <taxon>eudicotyledons</taxon>
        <taxon>Gunneridae</taxon>
        <taxon>Pentapetalae</taxon>
        <taxon>asterids</taxon>
        <taxon>lamiids</taxon>
        <taxon>Solanales</taxon>
        <taxon>Solanaceae</taxon>
        <taxon>Solanoideae</taxon>
        <taxon>Solaneae</taxon>
        <taxon>Solanum</taxon>
    </lineage>
</organism>
<gene>
    <name evidence="2" type="ORF">H5410_026254</name>
</gene>
<keyword evidence="3" id="KW-1185">Reference proteome</keyword>
<dbReference type="Proteomes" id="UP000824120">
    <property type="component" value="Chromosome 5"/>
</dbReference>
<evidence type="ECO:0000313" key="3">
    <source>
        <dbReference type="Proteomes" id="UP000824120"/>
    </source>
</evidence>
<comment type="caution">
    <text evidence="2">The sequence shown here is derived from an EMBL/GenBank/DDBJ whole genome shotgun (WGS) entry which is preliminary data.</text>
</comment>
<protein>
    <submittedName>
        <fullName evidence="2">Uncharacterized protein</fullName>
    </submittedName>
</protein>